<feature type="non-terminal residue" evidence="3">
    <location>
        <position position="1"/>
    </location>
</feature>
<dbReference type="Pfam" id="PF01548">
    <property type="entry name" value="DEDD_Tnp_IS110"/>
    <property type="match status" value="1"/>
</dbReference>
<dbReference type="NCBIfam" id="NF033542">
    <property type="entry name" value="transpos_IS110"/>
    <property type="match status" value="1"/>
</dbReference>
<dbReference type="GO" id="GO:0004803">
    <property type="term" value="F:transposase activity"/>
    <property type="evidence" value="ECO:0007669"/>
    <property type="project" value="InterPro"/>
</dbReference>
<evidence type="ECO:0000259" key="1">
    <source>
        <dbReference type="Pfam" id="PF01548"/>
    </source>
</evidence>
<dbReference type="EMBL" id="BARS01006622">
    <property type="protein sequence ID" value="GAF71299.1"/>
    <property type="molecule type" value="Genomic_DNA"/>
</dbReference>
<name>X0RR17_9ZZZZ</name>
<proteinExistence type="predicted"/>
<sequence length="347" mass="40002">LELNNGALLAWLVVKGYSVFGIQPKSAQRFRDIYRPSGSKDDRIDAFVLAEFVRVNVGRLKPWRPPSEITLQLRELLRWREELVQQRTAAYQRLRALLAEWSPQLAELCDNLDCIWQLDLLSQFPTEASLCQAHGNRVRCFIRKHRMHSKKSQQIEDIRRSVPMPAPAGRAVVVEKQTSFLVEQIRMLSTEIDHIEQDLQQLTAQHPDVDIFESLPVRGIVTIASLLAIFGDDHEKALSPDELAALCGVAPVTIASGKTKKVRQRRACDHTFRQALVHFAFNTAFKDGCWAVQFYQRKRSEGATHYAALRCLAKRWLKIIHRLWKDRITYDEQLHQANQRRNQSHVA</sequence>
<comment type="caution">
    <text evidence="3">The sequence shown here is derived from an EMBL/GenBank/DDBJ whole genome shotgun (WGS) entry which is preliminary data.</text>
</comment>
<organism evidence="3">
    <name type="scientific">marine sediment metagenome</name>
    <dbReference type="NCBI Taxonomy" id="412755"/>
    <lineage>
        <taxon>unclassified sequences</taxon>
        <taxon>metagenomes</taxon>
        <taxon>ecological metagenomes</taxon>
    </lineage>
</organism>
<dbReference type="AlphaFoldDB" id="X0RR17"/>
<dbReference type="GO" id="GO:0006313">
    <property type="term" value="P:DNA transposition"/>
    <property type="evidence" value="ECO:0007669"/>
    <property type="project" value="InterPro"/>
</dbReference>
<dbReference type="PANTHER" id="PTHR33055:SF3">
    <property type="entry name" value="PUTATIVE TRANSPOSASE FOR IS117-RELATED"/>
    <property type="match status" value="1"/>
</dbReference>
<evidence type="ECO:0000313" key="3">
    <source>
        <dbReference type="EMBL" id="GAF71299.1"/>
    </source>
</evidence>
<dbReference type="PANTHER" id="PTHR33055">
    <property type="entry name" value="TRANSPOSASE FOR INSERTION SEQUENCE ELEMENT IS1111A"/>
    <property type="match status" value="1"/>
</dbReference>
<reference evidence="3" key="1">
    <citation type="journal article" date="2014" name="Front. Microbiol.">
        <title>High frequency of phylogenetically diverse reductive dehalogenase-homologous genes in deep subseafloor sedimentary metagenomes.</title>
        <authorList>
            <person name="Kawai M."/>
            <person name="Futagami T."/>
            <person name="Toyoda A."/>
            <person name="Takaki Y."/>
            <person name="Nishi S."/>
            <person name="Hori S."/>
            <person name="Arai W."/>
            <person name="Tsubouchi T."/>
            <person name="Morono Y."/>
            <person name="Uchiyama I."/>
            <person name="Ito T."/>
            <person name="Fujiyama A."/>
            <person name="Inagaki F."/>
            <person name="Takami H."/>
        </authorList>
    </citation>
    <scope>NUCLEOTIDE SEQUENCE</scope>
    <source>
        <strain evidence="3">Expedition CK06-06</strain>
    </source>
</reference>
<evidence type="ECO:0000259" key="2">
    <source>
        <dbReference type="Pfam" id="PF02371"/>
    </source>
</evidence>
<dbReference type="Pfam" id="PF02371">
    <property type="entry name" value="Transposase_20"/>
    <property type="match status" value="1"/>
</dbReference>
<protein>
    <submittedName>
        <fullName evidence="3">Uncharacterized protein</fullName>
    </submittedName>
</protein>
<feature type="domain" description="Transposase IS116/IS110/IS902 C-terminal" evidence="2">
    <location>
        <begin position="210"/>
        <end position="295"/>
    </location>
</feature>
<dbReference type="InterPro" id="IPR002525">
    <property type="entry name" value="Transp_IS110-like_N"/>
</dbReference>
<dbReference type="GO" id="GO:0003677">
    <property type="term" value="F:DNA binding"/>
    <property type="evidence" value="ECO:0007669"/>
    <property type="project" value="InterPro"/>
</dbReference>
<accession>X0RR17</accession>
<gene>
    <name evidence="3" type="ORF">S01H1_12877</name>
</gene>
<dbReference type="InterPro" id="IPR047650">
    <property type="entry name" value="Transpos_IS110"/>
</dbReference>
<dbReference type="InterPro" id="IPR003346">
    <property type="entry name" value="Transposase_20"/>
</dbReference>
<feature type="domain" description="Transposase IS110-like N-terminal" evidence="1">
    <location>
        <begin position="7"/>
        <end position="102"/>
    </location>
</feature>